<evidence type="ECO:0000256" key="1">
    <source>
        <dbReference type="ARBA" id="ARBA00005854"/>
    </source>
</evidence>
<dbReference type="InterPro" id="IPR006139">
    <property type="entry name" value="D-isomer_2_OHA_DH_cat_dom"/>
</dbReference>
<dbReference type="Gene3D" id="3.40.50.720">
    <property type="entry name" value="NAD(P)-binding Rossmann-like Domain"/>
    <property type="match status" value="2"/>
</dbReference>
<dbReference type="GO" id="GO:0016616">
    <property type="term" value="F:oxidoreductase activity, acting on the CH-OH group of donors, NAD or NADP as acceptor"/>
    <property type="evidence" value="ECO:0007669"/>
    <property type="project" value="InterPro"/>
</dbReference>
<evidence type="ECO:0000259" key="7">
    <source>
        <dbReference type="Pfam" id="PF02826"/>
    </source>
</evidence>
<dbReference type="InterPro" id="IPR036291">
    <property type="entry name" value="NAD(P)-bd_dom_sf"/>
</dbReference>
<keyword evidence="3 5" id="KW-0560">Oxidoreductase</keyword>
<keyword evidence="4" id="KW-0520">NAD</keyword>
<dbReference type="InterPro" id="IPR006140">
    <property type="entry name" value="D-isomer_DH_NAD-bd"/>
</dbReference>
<dbReference type="SUPFAM" id="SSF51735">
    <property type="entry name" value="NAD(P)-binding Rossmann-fold domains"/>
    <property type="match status" value="1"/>
</dbReference>
<keyword evidence="2" id="KW-0028">Amino-acid biosynthesis</keyword>
<evidence type="ECO:0000259" key="6">
    <source>
        <dbReference type="Pfam" id="PF00389"/>
    </source>
</evidence>
<dbReference type="Pfam" id="PF02826">
    <property type="entry name" value="2-Hacid_dh_C"/>
    <property type="match status" value="1"/>
</dbReference>
<comment type="similarity">
    <text evidence="1 5">Belongs to the D-isomer specific 2-hydroxyacid dehydrogenase family.</text>
</comment>
<dbReference type="PROSITE" id="PS00065">
    <property type="entry name" value="D_2_HYDROXYACID_DH_1"/>
    <property type="match status" value="1"/>
</dbReference>
<dbReference type="STRING" id="698762.SAMN00808754_2661"/>
<dbReference type="CDD" id="cd12172">
    <property type="entry name" value="PGDH_like_2"/>
    <property type="match status" value="1"/>
</dbReference>
<feature type="domain" description="D-isomer specific 2-hydroxyacid dehydrogenase catalytic" evidence="6">
    <location>
        <begin position="15"/>
        <end position="322"/>
    </location>
</feature>
<protein>
    <submittedName>
        <fullName evidence="8">D-3-phosphoglycerate dehydrogenase</fullName>
    </submittedName>
</protein>
<dbReference type="PROSITE" id="PS00670">
    <property type="entry name" value="D_2_HYDROXYACID_DH_2"/>
    <property type="match status" value="1"/>
</dbReference>
<dbReference type="EMBL" id="LT838272">
    <property type="protein sequence ID" value="SMB98974.1"/>
    <property type="molecule type" value="Genomic_DNA"/>
</dbReference>
<dbReference type="GO" id="GO:0051287">
    <property type="term" value="F:NAD binding"/>
    <property type="evidence" value="ECO:0007669"/>
    <property type="project" value="InterPro"/>
</dbReference>
<evidence type="ECO:0000256" key="3">
    <source>
        <dbReference type="ARBA" id="ARBA00023002"/>
    </source>
</evidence>
<dbReference type="InterPro" id="IPR050857">
    <property type="entry name" value="D-2-hydroxyacid_DH"/>
</dbReference>
<dbReference type="PANTHER" id="PTHR42789">
    <property type="entry name" value="D-ISOMER SPECIFIC 2-HYDROXYACID DEHYDROGENASE FAMILY PROTEIN (AFU_ORTHOLOGUE AFUA_6G10090)"/>
    <property type="match status" value="1"/>
</dbReference>
<evidence type="ECO:0000256" key="4">
    <source>
        <dbReference type="ARBA" id="ARBA00023027"/>
    </source>
</evidence>
<reference evidence="8 9" key="1">
    <citation type="submission" date="2017-04" db="EMBL/GenBank/DDBJ databases">
        <authorList>
            <person name="Afonso C.L."/>
            <person name="Miller P.J."/>
            <person name="Scott M.A."/>
            <person name="Spackman E."/>
            <person name="Goraichik I."/>
            <person name="Dimitrov K.M."/>
            <person name="Suarez D.L."/>
            <person name="Swayne D.E."/>
        </authorList>
    </citation>
    <scope>NUCLEOTIDE SEQUENCE [LARGE SCALE GENOMIC DNA]</scope>
    <source>
        <strain evidence="8 9">ToBE</strain>
    </source>
</reference>
<evidence type="ECO:0000313" key="8">
    <source>
        <dbReference type="EMBL" id="SMB98974.1"/>
    </source>
</evidence>
<keyword evidence="9" id="KW-1185">Reference proteome</keyword>
<dbReference type="PANTHER" id="PTHR42789:SF1">
    <property type="entry name" value="D-ISOMER SPECIFIC 2-HYDROXYACID DEHYDROGENASE FAMILY PROTEIN (AFU_ORTHOLOGUE AFUA_6G10090)"/>
    <property type="match status" value="1"/>
</dbReference>
<evidence type="ECO:0000313" key="9">
    <source>
        <dbReference type="Proteomes" id="UP000192569"/>
    </source>
</evidence>
<accession>A0A1W1W1J5</accession>
<sequence length="324" mass="35640">MASLNGKVFVSALSFSRYSSEPRRLLEEQGLELILNDTGRPLTEVEMKEALRRWQPVALIVGVDPVTCEVMEVATQLKIIAKHGVGVDNIDIPAAQRQGIVVTNAPGSNAQAVADLAFGLLLACTREIILADRTTRQGRWDRFVGGEVWEKTLGIIGTGRIGLAVARRARGFNMRILAYDPRPNLEATSELGIVYTDLEKLLQESDFISLHAPLTEDTYHLINEGRLRLMKKEAILINTARGELVDEEALYRALKEGWIRGAGLDVFSEEPPVGSPLLELDNVVVTPHIGAYTREANLRMGLAVAKNILKVLRGEKADSEVNPT</sequence>
<dbReference type="GO" id="GO:0008652">
    <property type="term" value="P:amino acid biosynthetic process"/>
    <property type="evidence" value="ECO:0007669"/>
    <property type="project" value="UniProtKB-KW"/>
</dbReference>
<dbReference type="RefSeq" id="WP_084666362.1">
    <property type="nucleotide sequence ID" value="NZ_LT838272.1"/>
</dbReference>
<organism evidence="8 9">
    <name type="scientific">Thermanaeromonas toyohensis ToBE</name>
    <dbReference type="NCBI Taxonomy" id="698762"/>
    <lineage>
        <taxon>Bacteria</taxon>
        <taxon>Bacillati</taxon>
        <taxon>Bacillota</taxon>
        <taxon>Clostridia</taxon>
        <taxon>Neomoorellales</taxon>
        <taxon>Neomoorellaceae</taxon>
        <taxon>Thermanaeromonas</taxon>
    </lineage>
</organism>
<evidence type="ECO:0000256" key="2">
    <source>
        <dbReference type="ARBA" id="ARBA00022605"/>
    </source>
</evidence>
<evidence type="ECO:0000256" key="5">
    <source>
        <dbReference type="RuleBase" id="RU003719"/>
    </source>
</evidence>
<name>A0A1W1W1J5_9FIRM</name>
<dbReference type="SUPFAM" id="SSF52283">
    <property type="entry name" value="Formate/glycerate dehydrogenase catalytic domain-like"/>
    <property type="match status" value="1"/>
</dbReference>
<dbReference type="InterPro" id="IPR029753">
    <property type="entry name" value="D-isomer_DH_CS"/>
</dbReference>
<dbReference type="Proteomes" id="UP000192569">
    <property type="component" value="Chromosome I"/>
</dbReference>
<dbReference type="Pfam" id="PF00389">
    <property type="entry name" value="2-Hacid_dh"/>
    <property type="match status" value="1"/>
</dbReference>
<dbReference type="AlphaFoldDB" id="A0A1W1W1J5"/>
<dbReference type="OrthoDB" id="9805416at2"/>
<proteinExistence type="inferred from homology"/>
<gene>
    <name evidence="8" type="ORF">SAMN00808754_2661</name>
</gene>
<feature type="domain" description="D-isomer specific 2-hydroxyacid dehydrogenase NAD-binding" evidence="7">
    <location>
        <begin position="118"/>
        <end position="290"/>
    </location>
</feature>
<dbReference type="InterPro" id="IPR029752">
    <property type="entry name" value="D-isomer_DH_CS1"/>
</dbReference>
<dbReference type="FunFam" id="3.40.50.720:FF:000203">
    <property type="entry name" value="D-3-phosphoglycerate dehydrogenase (SerA)"/>
    <property type="match status" value="1"/>
</dbReference>